<dbReference type="OrthoDB" id="677889at2759"/>
<keyword evidence="4" id="KW-0804">Transcription</keyword>
<sequence>MSRVYRIAANGAVSALSLDLWVVHAAQMNPPRGCREGVLQPSCREDRTHVLSGKESHEPFSRLKSILILSPGKSRSTSVTRIRQIINIHRACIYRRSPMEASRRESGVHAHRIDVSLLPLKILPLKKRACNDATGGRGSSPSPDGSYASPPKKRRVDGGGALDAESNNDAASLEPSAITAALSSTLKWAKKGKWVPPTLNQQQHQPTSPAAAVSPETTTTTKLMHDAIRSSFTQYPNARHAPRVYADGDLGDALRHRLASLGATRPWLVYRKPLRKSDVCPNQNRLLVSCKRETLEGCPITPCFSRAEWERVENKDAGLLVTALDRGGRPHRLTCKFLDSNGGYRFISGWKDFLKDNGVGLDSRGRWTRDVDVEIRAFRSRALPRQPELDARGRPVKKGDEYVEVTDHFDQEGSLGLILLHYEHKRRRAGEDEDDEDDQDYDKGMAARPPPVAREKGKKQRDKPDAAKPSTPAAGAEPGEAVQSESMSKDEMVEKYGDSTSKAIIGLIMLRGAAANSKDDVVEGGDMSKESKG</sequence>
<keyword evidence="7" id="KW-0732">Signal</keyword>
<dbReference type="PANTHER" id="PTHR34397:SF13">
    <property type="entry name" value="TF-B3 DOMAIN-CONTAINING PROTEIN"/>
    <property type="match status" value="1"/>
</dbReference>
<proteinExistence type="predicted"/>
<feature type="region of interest" description="Disordered" evidence="6">
    <location>
        <begin position="197"/>
        <end position="216"/>
    </location>
</feature>
<dbReference type="SUPFAM" id="SSF101936">
    <property type="entry name" value="DNA-binding pseudobarrel domain"/>
    <property type="match status" value="1"/>
</dbReference>
<evidence type="ECO:0000313" key="8">
    <source>
        <dbReference type="EMBL" id="KAF8676061.1"/>
    </source>
</evidence>
<feature type="compositionally biased region" description="Acidic residues" evidence="6">
    <location>
        <begin position="431"/>
        <end position="440"/>
    </location>
</feature>
<dbReference type="GO" id="GO:0005634">
    <property type="term" value="C:nucleus"/>
    <property type="evidence" value="ECO:0007669"/>
    <property type="project" value="UniProtKB-SubCell"/>
</dbReference>
<keyword evidence="9" id="KW-1185">Reference proteome</keyword>
<feature type="signal peptide" evidence="7">
    <location>
        <begin position="1"/>
        <end position="25"/>
    </location>
</feature>
<evidence type="ECO:0000256" key="2">
    <source>
        <dbReference type="ARBA" id="ARBA00023015"/>
    </source>
</evidence>
<feature type="compositionally biased region" description="Basic and acidic residues" evidence="6">
    <location>
        <begin position="517"/>
        <end position="533"/>
    </location>
</feature>
<dbReference type="InterPro" id="IPR015300">
    <property type="entry name" value="DNA-bd_pseudobarrel_sf"/>
</dbReference>
<evidence type="ECO:0000313" key="9">
    <source>
        <dbReference type="Proteomes" id="UP000636709"/>
    </source>
</evidence>
<reference evidence="8" key="1">
    <citation type="submission" date="2020-07" db="EMBL/GenBank/DDBJ databases">
        <title>Genome sequence and genetic diversity analysis of an under-domesticated orphan crop, white fonio (Digitaria exilis).</title>
        <authorList>
            <person name="Bennetzen J.L."/>
            <person name="Chen S."/>
            <person name="Ma X."/>
            <person name="Wang X."/>
            <person name="Yssel A.E.J."/>
            <person name="Chaluvadi S.R."/>
            <person name="Johnson M."/>
            <person name="Gangashetty P."/>
            <person name="Hamidou F."/>
            <person name="Sanogo M.D."/>
            <person name="Zwaenepoel A."/>
            <person name="Wallace J."/>
            <person name="Van De Peer Y."/>
            <person name="Van Deynze A."/>
        </authorList>
    </citation>
    <scope>NUCLEOTIDE SEQUENCE</scope>
    <source>
        <tissue evidence="8">Leaves</tissue>
    </source>
</reference>
<dbReference type="EMBL" id="JACEFO010002177">
    <property type="protein sequence ID" value="KAF8676061.1"/>
    <property type="molecule type" value="Genomic_DNA"/>
</dbReference>
<dbReference type="AlphaFoldDB" id="A0A835B3N0"/>
<feature type="chain" id="PRO_5032344368" description="TF-B3 domain-containing protein" evidence="7">
    <location>
        <begin position="26"/>
        <end position="533"/>
    </location>
</feature>
<dbReference type="GO" id="GO:0003677">
    <property type="term" value="F:DNA binding"/>
    <property type="evidence" value="ECO:0007669"/>
    <property type="project" value="UniProtKB-KW"/>
</dbReference>
<evidence type="ECO:0000256" key="3">
    <source>
        <dbReference type="ARBA" id="ARBA00023125"/>
    </source>
</evidence>
<dbReference type="PANTHER" id="PTHR34397">
    <property type="entry name" value="OS05G0237600 PROTEIN"/>
    <property type="match status" value="1"/>
</dbReference>
<accession>A0A835B3N0</accession>
<dbReference type="Proteomes" id="UP000636709">
    <property type="component" value="Unassembled WGS sequence"/>
</dbReference>
<evidence type="ECO:0000256" key="4">
    <source>
        <dbReference type="ARBA" id="ARBA00023163"/>
    </source>
</evidence>
<dbReference type="InterPro" id="IPR003340">
    <property type="entry name" value="B3_DNA-bd"/>
</dbReference>
<feature type="region of interest" description="Disordered" evidence="6">
    <location>
        <begin position="131"/>
        <end position="172"/>
    </location>
</feature>
<name>A0A835B3N0_9POAL</name>
<protein>
    <recommendedName>
        <fullName evidence="10">TF-B3 domain-containing protein</fullName>
    </recommendedName>
</protein>
<evidence type="ECO:0000256" key="7">
    <source>
        <dbReference type="SAM" id="SignalP"/>
    </source>
</evidence>
<evidence type="ECO:0008006" key="10">
    <source>
        <dbReference type="Google" id="ProtNLM"/>
    </source>
</evidence>
<keyword evidence="2" id="KW-0805">Transcription regulation</keyword>
<keyword evidence="3" id="KW-0238">DNA-binding</keyword>
<keyword evidence="5" id="KW-0539">Nucleus</keyword>
<feature type="region of interest" description="Disordered" evidence="6">
    <location>
        <begin position="514"/>
        <end position="533"/>
    </location>
</feature>
<evidence type="ECO:0000256" key="6">
    <source>
        <dbReference type="SAM" id="MobiDB-lite"/>
    </source>
</evidence>
<feature type="compositionally biased region" description="Polar residues" evidence="6">
    <location>
        <begin position="198"/>
        <end position="208"/>
    </location>
</feature>
<organism evidence="8 9">
    <name type="scientific">Digitaria exilis</name>
    <dbReference type="NCBI Taxonomy" id="1010633"/>
    <lineage>
        <taxon>Eukaryota</taxon>
        <taxon>Viridiplantae</taxon>
        <taxon>Streptophyta</taxon>
        <taxon>Embryophyta</taxon>
        <taxon>Tracheophyta</taxon>
        <taxon>Spermatophyta</taxon>
        <taxon>Magnoliopsida</taxon>
        <taxon>Liliopsida</taxon>
        <taxon>Poales</taxon>
        <taxon>Poaceae</taxon>
        <taxon>PACMAD clade</taxon>
        <taxon>Panicoideae</taxon>
        <taxon>Panicodae</taxon>
        <taxon>Paniceae</taxon>
        <taxon>Anthephorinae</taxon>
        <taxon>Digitaria</taxon>
    </lineage>
</organism>
<comment type="subcellular location">
    <subcellularLocation>
        <location evidence="1">Nucleus</location>
    </subcellularLocation>
</comment>
<evidence type="ECO:0000256" key="5">
    <source>
        <dbReference type="ARBA" id="ARBA00023242"/>
    </source>
</evidence>
<gene>
    <name evidence="8" type="ORF">HU200_047566</name>
</gene>
<comment type="caution">
    <text evidence="8">The sequence shown here is derived from an EMBL/GenBank/DDBJ whole genome shotgun (WGS) entry which is preliminary data.</text>
</comment>
<dbReference type="Gene3D" id="2.40.330.10">
    <property type="entry name" value="DNA-binding pseudobarrel domain"/>
    <property type="match status" value="1"/>
</dbReference>
<evidence type="ECO:0000256" key="1">
    <source>
        <dbReference type="ARBA" id="ARBA00004123"/>
    </source>
</evidence>
<feature type="region of interest" description="Disordered" evidence="6">
    <location>
        <begin position="426"/>
        <end position="495"/>
    </location>
</feature>
<dbReference type="CDD" id="cd10017">
    <property type="entry name" value="B3_DNA"/>
    <property type="match status" value="1"/>
</dbReference>